<dbReference type="AlphaFoldDB" id="A0A1S9TJF7"/>
<dbReference type="Proteomes" id="UP000190906">
    <property type="component" value="Unassembled WGS sequence"/>
</dbReference>
<sequence length="157" mass="17447">MKTFGKILLTGTLAFCGLTVMNVETPKAQAEGASEFCRYICGPKETLNNFTIQLSDTEYRMGQNIILRATNDNVYDVTYKATVEKQYATGWGYVETDFNYQSMLPAGTNEDFNVWTFDGNSAGNLNEAGTYRMKIEVTHADGKTDTVYTAPITLLAQ</sequence>
<organism evidence="1 2">
    <name type="scientific">Bacillus cereus</name>
    <dbReference type="NCBI Taxonomy" id="1396"/>
    <lineage>
        <taxon>Bacteria</taxon>
        <taxon>Bacillati</taxon>
        <taxon>Bacillota</taxon>
        <taxon>Bacilli</taxon>
        <taxon>Bacillales</taxon>
        <taxon>Bacillaceae</taxon>
        <taxon>Bacillus</taxon>
        <taxon>Bacillus cereus group</taxon>
    </lineage>
</organism>
<evidence type="ECO:0000313" key="2">
    <source>
        <dbReference type="Proteomes" id="UP000190906"/>
    </source>
</evidence>
<evidence type="ECO:0000313" key="1">
    <source>
        <dbReference type="EMBL" id="OOR10037.1"/>
    </source>
</evidence>
<reference evidence="1 2" key="1">
    <citation type="submission" date="2017-01" db="EMBL/GenBank/DDBJ databases">
        <title>Bacillus cereus isolates.</title>
        <authorList>
            <person name="Beno S.M."/>
        </authorList>
    </citation>
    <scope>NUCLEOTIDE SEQUENCE [LARGE SCALE GENOMIC DNA]</scope>
    <source>
        <strain evidence="1 2">FSL H8-0485</strain>
    </source>
</reference>
<dbReference type="RefSeq" id="WP_078205343.1">
    <property type="nucleotide sequence ID" value="NZ_MUAJ01000033.1"/>
</dbReference>
<protein>
    <submittedName>
        <fullName evidence="1">Uncharacterized protein</fullName>
    </submittedName>
</protein>
<comment type="caution">
    <text evidence="1">The sequence shown here is derived from an EMBL/GenBank/DDBJ whole genome shotgun (WGS) entry which is preliminary data.</text>
</comment>
<name>A0A1S9TJF7_BACCE</name>
<gene>
    <name evidence="1" type="ORF">BW897_24660</name>
</gene>
<dbReference type="EMBL" id="MUAJ01000033">
    <property type="protein sequence ID" value="OOR10037.1"/>
    <property type="molecule type" value="Genomic_DNA"/>
</dbReference>
<accession>A0A1S9TJF7</accession>
<proteinExistence type="predicted"/>